<dbReference type="Pfam" id="PF00067">
    <property type="entry name" value="p450"/>
    <property type="match status" value="1"/>
</dbReference>
<keyword evidence="5 7" id="KW-0408">Iron</keyword>
<dbReference type="AlphaFoldDB" id="A0A7I9WGK5"/>
<dbReference type="Proteomes" id="UP000465241">
    <property type="component" value="Unassembled WGS sequence"/>
</dbReference>
<comment type="similarity">
    <text evidence="1 7">Belongs to the cytochrome P450 family.</text>
</comment>
<dbReference type="GO" id="GO:0020037">
    <property type="term" value="F:heme binding"/>
    <property type="evidence" value="ECO:0007669"/>
    <property type="project" value="InterPro"/>
</dbReference>
<reference evidence="8 9" key="1">
    <citation type="journal article" date="2019" name="Emerg. Microbes Infect.">
        <title>Comprehensive subspecies identification of 175 nontuberculous mycobacteria species based on 7547 genomic profiles.</title>
        <authorList>
            <person name="Matsumoto Y."/>
            <person name="Kinjo T."/>
            <person name="Motooka D."/>
            <person name="Nabeya D."/>
            <person name="Jung N."/>
            <person name="Uechi K."/>
            <person name="Horii T."/>
            <person name="Iida T."/>
            <person name="Fujita J."/>
            <person name="Nakamura S."/>
        </authorList>
    </citation>
    <scope>NUCLEOTIDE SEQUENCE [LARGE SCALE GENOMIC DNA]</scope>
    <source>
        <strain evidence="8 9">JCM 13392</strain>
    </source>
</reference>
<dbReference type="RefSeq" id="WP_193488324.1">
    <property type="nucleotide sequence ID" value="NZ_BAAAMC010000003.1"/>
</dbReference>
<protein>
    <submittedName>
        <fullName evidence="8">Cytochrome P450</fullName>
    </submittedName>
</protein>
<comment type="caution">
    <text evidence="8">The sequence shown here is derived from an EMBL/GenBank/DDBJ whole genome shotgun (WGS) entry which is preliminary data.</text>
</comment>
<evidence type="ECO:0000256" key="7">
    <source>
        <dbReference type="RuleBase" id="RU000461"/>
    </source>
</evidence>
<keyword evidence="2 7" id="KW-0349">Heme</keyword>
<evidence type="ECO:0000256" key="6">
    <source>
        <dbReference type="ARBA" id="ARBA00023033"/>
    </source>
</evidence>
<proteinExistence type="inferred from homology"/>
<dbReference type="CDD" id="cd11038">
    <property type="entry name" value="CYP_AurH-like"/>
    <property type="match status" value="1"/>
</dbReference>
<sequence length="399" mass="44437">MSSDQLTDAPFLNLADPSFSVQSDQVRAAREQSWYAATSYGLAVLRYAEVATLMKDRRLRQGSWAWPAHNGITGGLFAHWWTNSLLNLEGEDHHRIRRLLNPAFSPKLLAGLVPRFQALADELIDDFHARGECEFMREFAEPYAVQVITIMLGIDKSEWPIIAEWSREAGLALGVTYKQDYDRIEQAMAQLYRYCDALIARRRAHPVDDFLTRLVLAEDGGDVLSPEELRTAVVLLIFGGIDTTRNQLGLAIQTFLEYPDQWTLLGQRPDLGRAAVEEVMRVNPTTTWVTREALEDMEFQGLQIAKGTTIHLMAESAGTDPRMVENPGLDLTTKRPPHFGFGGGIHHCIGHFVARTDMCEALATLANRLPNLRLNGPITSLPLSGNTGPISLPVAFGES</sequence>
<keyword evidence="6 7" id="KW-0503">Monooxygenase</keyword>
<dbReference type="PANTHER" id="PTHR46696:SF1">
    <property type="entry name" value="CYTOCHROME P450 YJIB-RELATED"/>
    <property type="match status" value="1"/>
</dbReference>
<dbReference type="EMBL" id="BLKT01000003">
    <property type="protein sequence ID" value="GFG56862.1"/>
    <property type="molecule type" value="Genomic_DNA"/>
</dbReference>
<keyword evidence="3 7" id="KW-0479">Metal-binding</keyword>
<evidence type="ECO:0000313" key="9">
    <source>
        <dbReference type="Proteomes" id="UP000465241"/>
    </source>
</evidence>
<dbReference type="PANTHER" id="PTHR46696">
    <property type="entry name" value="P450, PUTATIVE (EUROFUNG)-RELATED"/>
    <property type="match status" value="1"/>
</dbReference>
<dbReference type="SUPFAM" id="SSF48264">
    <property type="entry name" value="Cytochrome P450"/>
    <property type="match status" value="1"/>
</dbReference>
<dbReference type="InterPro" id="IPR001128">
    <property type="entry name" value="Cyt_P450"/>
</dbReference>
<dbReference type="InterPro" id="IPR017972">
    <property type="entry name" value="Cyt_P450_CS"/>
</dbReference>
<dbReference type="PROSITE" id="PS00086">
    <property type="entry name" value="CYTOCHROME_P450"/>
    <property type="match status" value="1"/>
</dbReference>
<name>A0A7I9WGK5_9MYCO</name>
<dbReference type="GO" id="GO:0004497">
    <property type="term" value="F:monooxygenase activity"/>
    <property type="evidence" value="ECO:0007669"/>
    <property type="project" value="UniProtKB-KW"/>
</dbReference>
<gene>
    <name evidence="8" type="ORF">MMUR_09980</name>
</gene>
<evidence type="ECO:0000313" key="8">
    <source>
        <dbReference type="EMBL" id="GFG56862.1"/>
    </source>
</evidence>
<evidence type="ECO:0000256" key="5">
    <source>
        <dbReference type="ARBA" id="ARBA00023004"/>
    </source>
</evidence>
<dbReference type="GO" id="GO:0016705">
    <property type="term" value="F:oxidoreductase activity, acting on paired donors, with incorporation or reduction of molecular oxygen"/>
    <property type="evidence" value="ECO:0007669"/>
    <property type="project" value="InterPro"/>
</dbReference>
<organism evidence="8 9">
    <name type="scientific">Mycolicibacterium murale</name>
    <dbReference type="NCBI Taxonomy" id="182220"/>
    <lineage>
        <taxon>Bacteria</taxon>
        <taxon>Bacillati</taxon>
        <taxon>Actinomycetota</taxon>
        <taxon>Actinomycetes</taxon>
        <taxon>Mycobacteriales</taxon>
        <taxon>Mycobacteriaceae</taxon>
        <taxon>Mycolicibacterium</taxon>
    </lineage>
</organism>
<dbReference type="GO" id="GO:0005506">
    <property type="term" value="F:iron ion binding"/>
    <property type="evidence" value="ECO:0007669"/>
    <property type="project" value="InterPro"/>
</dbReference>
<evidence type="ECO:0000256" key="2">
    <source>
        <dbReference type="ARBA" id="ARBA00022617"/>
    </source>
</evidence>
<dbReference type="InterPro" id="IPR036396">
    <property type="entry name" value="Cyt_P450_sf"/>
</dbReference>
<keyword evidence="9" id="KW-1185">Reference proteome</keyword>
<dbReference type="InterPro" id="IPR002397">
    <property type="entry name" value="Cyt_P450_B"/>
</dbReference>
<keyword evidence="4 7" id="KW-0560">Oxidoreductase</keyword>
<dbReference type="PRINTS" id="PR00359">
    <property type="entry name" value="BP450"/>
</dbReference>
<evidence type="ECO:0000256" key="1">
    <source>
        <dbReference type="ARBA" id="ARBA00010617"/>
    </source>
</evidence>
<evidence type="ECO:0000256" key="3">
    <source>
        <dbReference type="ARBA" id="ARBA00022723"/>
    </source>
</evidence>
<dbReference type="Gene3D" id="1.10.630.10">
    <property type="entry name" value="Cytochrome P450"/>
    <property type="match status" value="1"/>
</dbReference>
<accession>A0A7I9WGK5</accession>
<evidence type="ECO:0000256" key="4">
    <source>
        <dbReference type="ARBA" id="ARBA00023002"/>
    </source>
</evidence>